<sequence>MRADKGEIDFSALHKNSPINLLGYRVGASSPLLPGERRAILASAVSDHLPNAFGPDYLAIWGTPGTRKRYQQIQRHLRFLLKSQGAHPRRRLAANDWTADLEWLTAEFGARFAY</sequence>
<dbReference type="EMBL" id="FNMZ01000025">
    <property type="protein sequence ID" value="SDY00285.1"/>
    <property type="molecule type" value="Genomic_DNA"/>
</dbReference>
<proteinExistence type="predicted"/>
<evidence type="ECO:0000313" key="1">
    <source>
        <dbReference type="EMBL" id="SDY00285.1"/>
    </source>
</evidence>
<dbReference type="Proteomes" id="UP000199118">
    <property type="component" value="Unassembled WGS sequence"/>
</dbReference>
<organism evidence="1 2">
    <name type="scientific">Albimonas donghaensis</name>
    <dbReference type="NCBI Taxonomy" id="356660"/>
    <lineage>
        <taxon>Bacteria</taxon>
        <taxon>Pseudomonadati</taxon>
        <taxon>Pseudomonadota</taxon>
        <taxon>Alphaproteobacteria</taxon>
        <taxon>Rhodobacterales</taxon>
        <taxon>Paracoccaceae</taxon>
        <taxon>Albimonas</taxon>
    </lineage>
</organism>
<gene>
    <name evidence="1" type="ORF">SAMN05444336_1251</name>
</gene>
<protein>
    <submittedName>
        <fullName evidence="1">Uncharacterized protein</fullName>
    </submittedName>
</protein>
<reference evidence="1 2" key="1">
    <citation type="submission" date="2016-10" db="EMBL/GenBank/DDBJ databases">
        <authorList>
            <person name="de Groot N.N."/>
        </authorList>
    </citation>
    <scope>NUCLEOTIDE SEQUENCE [LARGE SCALE GENOMIC DNA]</scope>
    <source>
        <strain evidence="1 2">DSM 17890</strain>
    </source>
</reference>
<accession>A0A1H3GB59</accession>
<dbReference type="AlphaFoldDB" id="A0A1H3GB59"/>
<keyword evidence="2" id="KW-1185">Reference proteome</keyword>
<name>A0A1H3GB59_9RHOB</name>
<evidence type="ECO:0000313" key="2">
    <source>
        <dbReference type="Proteomes" id="UP000199118"/>
    </source>
</evidence>